<reference evidence="2 3" key="1">
    <citation type="submission" date="2023-09" db="EMBL/GenBank/DDBJ databases">
        <authorList>
            <person name="Rey-Velasco X."/>
        </authorList>
    </citation>
    <scope>NUCLEOTIDE SEQUENCE [LARGE SCALE GENOMIC DNA]</scope>
    <source>
        <strain evidence="2 3">P050</strain>
    </source>
</reference>
<dbReference type="Pfam" id="PF11138">
    <property type="entry name" value="DUF2911"/>
    <property type="match status" value="1"/>
</dbReference>
<gene>
    <name evidence="2" type="ORF">RM519_11115</name>
</gene>
<sequence>MKSKLILSLIMLVSAVTFGQKSPAETVTGTIAEASVEIKYSSPRVKERTIYGNLVPYAKVWRAGANENTTISFDKAVKVNGQDLAAGTYGFFIIPNENDNWIAIFSNKNDAWGSSSYKEADDALRVDVKAKSLKESKENLTYKVTEKGVKFVWADKGFMMKVK</sequence>
<evidence type="ECO:0000313" key="3">
    <source>
        <dbReference type="Proteomes" id="UP001252186"/>
    </source>
</evidence>
<evidence type="ECO:0000313" key="2">
    <source>
        <dbReference type="EMBL" id="MDT0553798.1"/>
    </source>
</evidence>
<accession>A0ABU2Y9Q7</accession>
<feature type="chain" id="PRO_5045528798" evidence="1">
    <location>
        <begin position="20"/>
        <end position="163"/>
    </location>
</feature>
<evidence type="ECO:0000256" key="1">
    <source>
        <dbReference type="SAM" id="SignalP"/>
    </source>
</evidence>
<dbReference type="EMBL" id="JAVRHV010000006">
    <property type="protein sequence ID" value="MDT0553798.1"/>
    <property type="molecule type" value="Genomic_DNA"/>
</dbReference>
<proteinExistence type="predicted"/>
<dbReference type="RefSeq" id="WP_311593885.1">
    <property type="nucleotide sequence ID" value="NZ_JAVRHV010000006.1"/>
</dbReference>
<keyword evidence="1" id="KW-0732">Signal</keyword>
<dbReference type="InterPro" id="IPR021314">
    <property type="entry name" value="DUF2911"/>
</dbReference>
<protein>
    <submittedName>
        <fullName evidence="2">DUF2911 domain-containing protein</fullName>
    </submittedName>
</protein>
<organism evidence="2 3">
    <name type="scientific">Urechidicola vernalis</name>
    <dbReference type="NCBI Taxonomy" id="3075600"/>
    <lineage>
        <taxon>Bacteria</taxon>
        <taxon>Pseudomonadati</taxon>
        <taxon>Bacteroidota</taxon>
        <taxon>Flavobacteriia</taxon>
        <taxon>Flavobacteriales</taxon>
        <taxon>Flavobacteriaceae</taxon>
        <taxon>Urechidicola</taxon>
    </lineage>
</organism>
<comment type="caution">
    <text evidence="2">The sequence shown here is derived from an EMBL/GenBank/DDBJ whole genome shotgun (WGS) entry which is preliminary data.</text>
</comment>
<keyword evidence="3" id="KW-1185">Reference proteome</keyword>
<feature type="signal peptide" evidence="1">
    <location>
        <begin position="1"/>
        <end position="19"/>
    </location>
</feature>
<dbReference type="Proteomes" id="UP001252186">
    <property type="component" value="Unassembled WGS sequence"/>
</dbReference>
<name>A0ABU2Y9Q7_9FLAO</name>